<protein>
    <recommendedName>
        <fullName evidence="1">DNA-directed DNA polymerase</fullName>
        <ecNumber evidence="1">2.7.7.7</ecNumber>
    </recommendedName>
</protein>
<feature type="domain" description="Exonuclease" evidence="7">
    <location>
        <begin position="33"/>
        <end position="200"/>
    </location>
</feature>
<dbReference type="FunFam" id="3.30.420.10:FF:000045">
    <property type="entry name" value="3'-5' exonuclease DinG"/>
    <property type="match status" value="1"/>
</dbReference>
<comment type="catalytic activity">
    <reaction evidence="6">
        <text>DNA(n) + a 2'-deoxyribonucleoside 5'-triphosphate = DNA(n+1) + diphosphate</text>
        <dbReference type="Rhea" id="RHEA:22508"/>
        <dbReference type="Rhea" id="RHEA-COMP:17339"/>
        <dbReference type="Rhea" id="RHEA-COMP:17340"/>
        <dbReference type="ChEBI" id="CHEBI:33019"/>
        <dbReference type="ChEBI" id="CHEBI:61560"/>
        <dbReference type="ChEBI" id="CHEBI:173112"/>
        <dbReference type="EC" id="2.7.7.7"/>
    </reaction>
</comment>
<dbReference type="SMART" id="SM00479">
    <property type="entry name" value="EXOIII"/>
    <property type="match status" value="1"/>
</dbReference>
<dbReference type="GO" id="GO:0008408">
    <property type="term" value="F:3'-5' exonuclease activity"/>
    <property type="evidence" value="ECO:0007669"/>
    <property type="project" value="TreeGrafter"/>
</dbReference>
<evidence type="ECO:0000256" key="3">
    <source>
        <dbReference type="ARBA" id="ARBA00022839"/>
    </source>
</evidence>
<dbReference type="GO" id="GO:0003677">
    <property type="term" value="F:DNA binding"/>
    <property type="evidence" value="ECO:0007669"/>
    <property type="project" value="InterPro"/>
</dbReference>
<accession>A0A7W3YF40</accession>
<name>A0A7W3YF40_9GAMM</name>
<dbReference type="NCBIfam" id="TIGR00573">
    <property type="entry name" value="dnaq"/>
    <property type="match status" value="1"/>
</dbReference>
<dbReference type="InterPro" id="IPR013520">
    <property type="entry name" value="Ribonucl_H"/>
</dbReference>
<gene>
    <name evidence="8" type="ORF">H4F99_11490</name>
</gene>
<comment type="subunit">
    <text evidence="5">DNA polymerase III contains a core (composed of alpha, epsilon and theta chains) that associates with a tau subunit. This core dimerizes to form the POLIII' complex. PolIII' associates with the gamma complex (composed of gamma, delta, delta', psi and chi chains) and with the beta chain to form the complete DNA polymerase III complex.</text>
</comment>
<keyword evidence="2" id="KW-0540">Nuclease</keyword>
<dbReference type="InterPro" id="IPR006054">
    <property type="entry name" value="DnaQ"/>
</dbReference>
<dbReference type="GO" id="GO:0005829">
    <property type="term" value="C:cytosol"/>
    <property type="evidence" value="ECO:0007669"/>
    <property type="project" value="TreeGrafter"/>
</dbReference>
<dbReference type="GO" id="GO:0003887">
    <property type="term" value="F:DNA-directed DNA polymerase activity"/>
    <property type="evidence" value="ECO:0007669"/>
    <property type="project" value="UniProtKB-EC"/>
</dbReference>
<dbReference type="InterPro" id="IPR036397">
    <property type="entry name" value="RNaseH_sf"/>
</dbReference>
<evidence type="ECO:0000256" key="4">
    <source>
        <dbReference type="ARBA" id="ARBA00025483"/>
    </source>
</evidence>
<evidence type="ECO:0000256" key="6">
    <source>
        <dbReference type="ARBA" id="ARBA00049244"/>
    </source>
</evidence>
<keyword evidence="3 8" id="KW-0378">Hydrolase</keyword>
<sequence length="202" mass="22395">MEWLVIIALVVAVIYFLRSRGKPQVSLSHLPERFVVFDLETTGLDPEKHEIIEFGAIRVNRDSINHDTFQSLVKPSRKVPKKITELTGINQAMLDADGEPIEAALQDFLNFVGDLHLVSFNADFDMAFLQNAAAKHSISIHNPVSCALKMSRRAWPGRKSYRLADLAKDGNLGNDGTHRALGDCQRALIVYTAAASKLGTVR</sequence>
<proteinExistence type="predicted"/>
<comment type="function">
    <text evidence="4">DNA polymerase III is a complex, multichain enzyme responsible for most of the replicative synthesis in bacteria. The epsilon subunit contain the editing function and is a proofreading 3'-5' exonuclease.</text>
</comment>
<evidence type="ECO:0000259" key="7">
    <source>
        <dbReference type="SMART" id="SM00479"/>
    </source>
</evidence>
<dbReference type="CDD" id="cd06127">
    <property type="entry name" value="DEDDh"/>
    <property type="match status" value="1"/>
</dbReference>
<keyword evidence="9" id="KW-1185">Reference proteome</keyword>
<dbReference type="Gene3D" id="3.30.420.10">
    <property type="entry name" value="Ribonuclease H-like superfamily/Ribonuclease H"/>
    <property type="match status" value="1"/>
</dbReference>
<dbReference type="InterPro" id="IPR012337">
    <property type="entry name" value="RNaseH-like_sf"/>
</dbReference>
<comment type="caution">
    <text evidence="8">The sequence shown here is derived from an EMBL/GenBank/DDBJ whole genome shotgun (WGS) entry which is preliminary data.</text>
</comment>
<dbReference type="Proteomes" id="UP000552587">
    <property type="component" value="Unassembled WGS sequence"/>
</dbReference>
<dbReference type="PANTHER" id="PTHR30231">
    <property type="entry name" value="DNA POLYMERASE III SUBUNIT EPSILON"/>
    <property type="match status" value="1"/>
</dbReference>
<dbReference type="SUPFAM" id="SSF53098">
    <property type="entry name" value="Ribonuclease H-like"/>
    <property type="match status" value="1"/>
</dbReference>
<dbReference type="GO" id="GO:0045004">
    <property type="term" value="P:DNA replication proofreading"/>
    <property type="evidence" value="ECO:0007669"/>
    <property type="project" value="TreeGrafter"/>
</dbReference>
<dbReference type="Pfam" id="PF00929">
    <property type="entry name" value="RNase_T"/>
    <property type="match status" value="1"/>
</dbReference>
<evidence type="ECO:0000313" key="9">
    <source>
        <dbReference type="Proteomes" id="UP000552587"/>
    </source>
</evidence>
<evidence type="ECO:0000256" key="1">
    <source>
        <dbReference type="ARBA" id="ARBA00012417"/>
    </source>
</evidence>
<dbReference type="AlphaFoldDB" id="A0A7W3YF40"/>
<organism evidence="8 9">
    <name type="scientific">Marilutibacter penaei</name>
    <dbReference type="NCBI Taxonomy" id="2759900"/>
    <lineage>
        <taxon>Bacteria</taxon>
        <taxon>Pseudomonadati</taxon>
        <taxon>Pseudomonadota</taxon>
        <taxon>Gammaproteobacteria</taxon>
        <taxon>Lysobacterales</taxon>
        <taxon>Lysobacteraceae</taxon>
        <taxon>Marilutibacter</taxon>
    </lineage>
</organism>
<keyword evidence="3 8" id="KW-0269">Exonuclease</keyword>
<dbReference type="PANTHER" id="PTHR30231:SF41">
    <property type="entry name" value="DNA POLYMERASE III SUBUNIT EPSILON"/>
    <property type="match status" value="1"/>
</dbReference>
<evidence type="ECO:0000256" key="2">
    <source>
        <dbReference type="ARBA" id="ARBA00022722"/>
    </source>
</evidence>
<dbReference type="EMBL" id="JACHTE010000007">
    <property type="protein sequence ID" value="MBB1089103.1"/>
    <property type="molecule type" value="Genomic_DNA"/>
</dbReference>
<dbReference type="RefSeq" id="WP_182669873.1">
    <property type="nucleotide sequence ID" value="NZ_JACHTE010000007.1"/>
</dbReference>
<dbReference type="EC" id="2.7.7.7" evidence="1"/>
<evidence type="ECO:0000256" key="5">
    <source>
        <dbReference type="ARBA" id="ARBA00026073"/>
    </source>
</evidence>
<reference evidence="8 9" key="1">
    <citation type="submission" date="2020-07" db="EMBL/GenBank/DDBJ databases">
        <authorList>
            <person name="Xu S."/>
            <person name="Li A."/>
        </authorList>
    </citation>
    <scope>NUCLEOTIDE SEQUENCE [LARGE SCALE GENOMIC DNA]</scope>
    <source>
        <strain evidence="8 9">SG-8</strain>
    </source>
</reference>
<evidence type="ECO:0000313" key="8">
    <source>
        <dbReference type="EMBL" id="MBB1089103.1"/>
    </source>
</evidence>